<feature type="region of interest" description="Disordered" evidence="1">
    <location>
        <begin position="1"/>
        <end position="34"/>
    </location>
</feature>
<protein>
    <submittedName>
        <fullName evidence="2">Uncharacterized protein</fullName>
    </submittedName>
</protein>
<sequence length="83" mass="9028">MITLVERFMPTRDECAQPPRERPPVAAPPVGSPGPSLGHFFVTNVGNAIQGGPSPHNLVRGKPRLSARMCPLKRYHGAFNRGE</sequence>
<evidence type="ECO:0000313" key="3">
    <source>
        <dbReference type="Proteomes" id="UP000295621"/>
    </source>
</evidence>
<reference evidence="2 3" key="1">
    <citation type="submission" date="2019-02" db="EMBL/GenBank/DDBJ databases">
        <title>Draft genome sequences of novel Actinobacteria.</title>
        <authorList>
            <person name="Sahin N."/>
            <person name="Ay H."/>
            <person name="Saygin H."/>
        </authorList>
    </citation>
    <scope>NUCLEOTIDE SEQUENCE [LARGE SCALE GENOMIC DNA]</scope>
    <source>
        <strain evidence="2 3">KC603</strain>
    </source>
</reference>
<keyword evidence="3" id="KW-1185">Reference proteome</keyword>
<dbReference type="AlphaFoldDB" id="A0A4R4RXN1"/>
<dbReference type="Proteomes" id="UP000295621">
    <property type="component" value="Unassembled WGS sequence"/>
</dbReference>
<accession>A0A4R4RXN1</accession>
<proteinExistence type="predicted"/>
<organism evidence="2 3">
    <name type="scientific">Jiangella ureilytica</name>
    <dbReference type="NCBI Taxonomy" id="2530374"/>
    <lineage>
        <taxon>Bacteria</taxon>
        <taxon>Bacillati</taxon>
        <taxon>Actinomycetota</taxon>
        <taxon>Actinomycetes</taxon>
        <taxon>Jiangellales</taxon>
        <taxon>Jiangellaceae</taxon>
        <taxon>Jiangella</taxon>
    </lineage>
</organism>
<gene>
    <name evidence="2" type="ORF">E1212_05635</name>
</gene>
<feature type="compositionally biased region" description="Basic and acidic residues" evidence="1">
    <location>
        <begin position="9"/>
        <end position="23"/>
    </location>
</feature>
<evidence type="ECO:0000313" key="2">
    <source>
        <dbReference type="EMBL" id="TDC53393.1"/>
    </source>
</evidence>
<name>A0A4R4RXN1_9ACTN</name>
<dbReference type="RefSeq" id="WP_131980202.1">
    <property type="nucleotide sequence ID" value="NZ_SMKL01000009.1"/>
</dbReference>
<dbReference type="EMBL" id="SMKL01000009">
    <property type="protein sequence ID" value="TDC53393.1"/>
    <property type="molecule type" value="Genomic_DNA"/>
</dbReference>
<evidence type="ECO:0000256" key="1">
    <source>
        <dbReference type="SAM" id="MobiDB-lite"/>
    </source>
</evidence>
<comment type="caution">
    <text evidence="2">The sequence shown here is derived from an EMBL/GenBank/DDBJ whole genome shotgun (WGS) entry which is preliminary data.</text>
</comment>